<dbReference type="InterPro" id="IPR026444">
    <property type="entry name" value="Secre_tail"/>
</dbReference>
<dbReference type="Proteomes" id="UP000324575">
    <property type="component" value="Unassembled WGS sequence"/>
</dbReference>
<name>A0A5M8P231_9BACT</name>
<dbReference type="NCBIfam" id="TIGR04183">
    <property type="entry name" value="Por_Secre_tail"/>
    <property type="match status" value="1"/>
</dbReference>
<proteinExistence type="predicted"/>
<protein>
    <recommendedName>
        <fullName evidence="1">Secretion system C-terminal sorting domain-containing protein</fullName>
    </recommendedName>
</protein>
<dbReference type="EMBL" id="SNRX01000007">
    <property type="protein sequence ID" value="KAA6302503.1"/>
    <property type="molecule type" value="Genomic_DNA"/>
</dbReference>
<reference evidence="2 3" key="1">
    <citation type="submission" date="2019-03" db="EMBL/GenBank/DDBJ databases">
        <title>Single cell metagenomics reveals metabolic interactions within the superorganism composed of flagellate Streblomastix strix and complex community of Bacteroidetes bacteria on its surface.</title>
        <authorList>
            <person name="Treitli S.C."/>
            <person name="Kolisko M."/>
            <person name="Husnik F."/>
            <person name="Keeling P."/>
            <person name="Hampl V."/>
        </authorList>
    </citation>
    <scope>NUCLEOTIDE SEQUENCE [LARGE SCALE GENOMIC DNA]</scope>
    <source>
        <strain evidence="2">St1</strain>
    </source>
</reference>
<dbReference type="AlphaFoldDB" id="A0A5M8P231"/>
<feature type="domain" description="Secretion system C-terminal sorting" evidence="1">
    <location>
        <begin position="331"/>
        <end position="398"/>
    </location>
</feature>
<evidence type="ECO:0000259" key="1">
    <source>
        <dbReference type="Pfam" id="PF18962"/>
    </source>
</evidence>
<evidence type="ECO:0000313" key="3">
    <source>
        <dbReference type="Proteomes" id="UP000324575"/>
    </source>
</evidence>
<comment type="caution">
    <text evidence="2">The sequence shown here is derived from an EMBL/GenBank/DDBJ whole genome shotgun (WGS) entry which is preliminary data.</text>
</comment>
<dbReference type="Pfam" id="PF18962">
    <property type="entry name" value="Por_Secre_tail"/>
    <property type="match status" value="1"/>
</dbReference>
<organism evidence="2 3">
    <name type="scientific">Candidatus Ordinivivax streblomastigis</name>
    <dbReference type="NCBI Taxonomy" id="2540710"/>
    <lineage>
        <taxon>Bacteria</taxon>
        <taxon>Pseudomonadati</taxon>
        <taxon>Bacteroidota</taxon>
        <taxon>Bacteroidia</taxon>
        <taxon>Bacteroidales</taxon>
        <taxon>Candidatus Ordinivivax</taxon>
    </lineage>
</organism>
<gene>
    <name evidence="2" type="ORF">EZS26_001335</name>
</gene>
<sequence length="400" mass="46659">MKTIVLSLAMTLFSVGMQSQTSEKVQVLDSVVIQNKYRQEEEKIIFQYDLYGNRISEIASKRETGRNSWTPYWKSDTQYNSNQQVHSVISYSYNASANRWEEAYKSETQWSDNYTIVVSWWWNKEKDEWMPTWKSDMQYRPDTRQLSFVMSQWENEFWLKTDKYESMHDADDNDIAAASYRWNDDAQGWENDFTSQFSYDTNQNLLVSVVYRQNNNHEATDIRYDGGQNPVSEHLYGWDAGQDDWIEQKKFEYQYPDNEHAVTVIESLWNGEQERWQEQEKTEYQYNSNDYPAIVSVYSWADGWVATAVSTYHYSNCADSLPSVSRTTVQIYPNPVADAFRVLGIQAGTKLLLLDMNGKLIKNQPVDDGEAVSVGGLQSGSYVVKLRSGQKNVVRKIIKE</sequence>
<dbReference type="Gene3D" id="2.40.128.720">
    <property type="match status" value="3"/>
</dbReference>
<evidence type="ECO:0000313" key="2">
    <source>
        <dbReference type="EMBL" id="KAA6302503.1"/>
    </source>
</evidence>
<accession>A0A5M8P231</accession>